<dbReference type="PANTHER" id="PTHR31573:SF1">
    <property type="entry name" value="DNA OXIDATIVE DEMETHYLASE ALKBH2"/>
    <property type="match status" value="1"/>
</dbReference>
<dbReference type="PANTHER" id="PTHR31573">
    <property type="entry name" value="ALPHA-KETOGLUTARATE-DEPENDENT DIOXYGENASE ALKB HOMOLOG 2"/>
    <property type="match status" value="1"/>
</dbReference>
<evidence type="ECO:0000313" key="2">
    <source>
        <dbReference type="EMBL" id="MDT7827860.1"/>
    </source>
</evidence>
<dbReference type="Pfam" id="PF13532">
    <property type="entry name" value="2OG-FeII_Oxy_2"/>
    <property type="match status" value="1"/>
</dbReference>
<proteinExistence type="predicted"/>
<dbReference type="InterPro" id="IPR037151">
    <property type="entry name" value="AlkB-like_sf"/>
</dbReference>
<dbReference type="InterPro" id="IPR005123">
    <property type="entry name" value="Oxoglu/Fe-dep_dioxygenase_dom"/>
</dbReference>
<sequence>MNAFNANRDKPIGKRLDLPDSEIVYYPEFFIKAKADAYFEHFKKKVPWQQDNIKVFGKIYPQPRLTALYGTNGKPYSYSNITMQPHSFTEALLEIKEKIETVTDAVFTTCLLNRYRHGRDSNGWHADNEKALGPHPVIASVTLGQERYFHLKHRSDKYLKHKVLLWHGSLLIMQGTTQQHWLHQVPKTAKPIGERINLTFRVIA</sequence>
<name>A0ABU3L296_9FLAO</name>
<feature type="domain" description="Fe2OG dioxygenase" evidence="1">
    <location>
        <begin position="106"/>
        <end position="204"/>
    </location>
</feature>
<dbReference type="Proteomes" id="UP001250656">
    <property type="component" value="Unassembled WGS sequence"/>
</dbReference>
<dbReference type="InterPro" id="IPR027450">
    <property type="entry name" value="AlkB-like"/>
</dbReference>
<dbReference type="GO" id="GO:0051213">
    <property type="term" value="F:dioxygenase activity"/>
    <property type="evidence" value="ECO:0007669"/>
    <property type="project" value="UniProtKB-KW"/>
</dbReference>
<protein>
    <submittedName>
        <fullName evidence="2">Alpha-ketoglutarate-dependent dioxygenase AlkB</fullName>
    </submittedName>
</protein>
<dbReference type="Gene3D" id="2.60.120.590">
    <property type="entry name" value="Alpha-ketoglutarate-dependent dioxygenase AlkB-like"/>
    <property type="match status" value="1"/>
</dbReference>
<keyword evidence="3" id="KW-1185">Reference proteome</keyword>
<comment type="caution">
    <text evidence="2">The sequence shown here is derived from an EMBL/GenBank/DDBJ whole genome shotgun (WGS) entry which is preliminary data.</text>
</comment>
<dbReference type="EMBL" id="JAVTTP010000001">
    <property type="protein sequence ID" value="MDT7827860.1"/>
    <property type="molecule type" value="Genomic_DNA"/>
</dbReference>
<keyword evidence="2" id="KW-0808">Transferase</keyword>
<evidence type="ECO:0000259" key="1">
    <source>
        <dbReference type="PROSITE" id="PS51471"/>
    </source>
</evidence>
<organism evidence="2 3">
    <name type="scientific">Pricia mediterranea</name>
    <dbReference type="NCBI Taxonomy" id="3076079"/>
    <lineage>
        <taxon>Bacteria</taxon>
        <taxon>Pseudomonadati</taxon>
        <taxon>Bacteroidota</taxon>
        <taxon>Flavobacteriia</taxon>
        <taxon>Flavobacteriales</taxon>
        <taxon>Flavobacteriaceae</taxon>
        <taxon>Pricia</taxon>
    </lineage>
</organism>
<keyword evidence="2" id="KW-0560">Oxidoreductase</keyword>
<evidence type="ECO:0000313" key="3">
    <source>
        <dbReference type="Proteomes" id="UP001250656"/>
    </source>
</evidence>
<reference evidence="2 3" key="1">
    <citation type="submission" date="2023-09" db="EMBL/GenBank/DDBJ databases">
        <title>Novel taxa isolated from Blanes Bay.</title>
        <authorList>
            <person name="Rey-Velasco X."/>
            <person name="Lucena T."/>
        </authorList>
    </citation>
    <scope>NUCLEOTIDE SEQUENCE [LARGE SCALE GENOMIC DNA]</scope>
    <source>
        <strain evidence="2 3">S334</strain>
    </source>
</reference>
<dbReference type="GO" id="GO:0008483">
    <property type="term" value="F:transaminase activity"/>
    <property type="evidence" value="ECO:0007669"/>
    <property type="project" value="UniProtKB-KW"/>
</dbReference>
<dbReference type="PROSITE" id="PS51471">
    <property type="entry name" value="FE2OG_OXY"/>
    <property type="match status" value="1"/>
</dbReference>
<accession>A0ABU3L296</accession>
<dbReference type="RefSeq" id="WP_314012970.1">
    <property type="nucleotide sequence ID" value="NZ_JAVTTP010000001.1"/>
</dbReference>
<dbReference type="SUPFAM" id="SSF51197">
    <property type="entry name" value="Clavaminate synthase-like"/>
    <property type="match status" value="1"/>
</dbReference>
<gene>
    <name evidence="2" type="ORF">RQM65_04185</name>
</gene>
<dbReference type="InterPro" id="IPR032852">
    <property type="entry name" value="ALKBH2"/>
</dbReference>
<keyword evidence="2" id="KW-0223">Dioxygenase</keyword>
<keyword evidence="2" id="KW-0032">Aminotransferase</keyword>